<evidence type="ECO:0000313" key="2">
    <source>
        <dbReference type="EMBL" id="RJT79870.1"/>
    </source>
</evidence>
<dbReference type="PANTHER" id="PTHR40254:SF1">
    <property type="entry name" value="BLR0577 PROTEIN"/>
    <property type="match status" value="1"/>
</dbReference>
<name>A0A3A5MDI6_9MICC</name>
<reference evidence="2 3" key="1">
    <citation type="submission" date="2018-09" db="EMBL/GenBank/DDBJ databases">
        <title>Novel species of Arthrobacter.</title>
        <authorList>
            <person name="Liu Q."/>
            <person name="Xin Y.-H."/>
        </authorList>
    </citation>
    <scope>NUCLEOTIDE SEQUENCE [LARGE SCALE GENOMIC DNA]</scope>
    <source>
        <strain evidence="2 3">Hz2</strain>
    </source>
</reference>
<organism evidence="2 3">
    <name type="scientific">Arthrobacter cheniae</name>
    <dbReference type="NCBI Taxonomy" id="1258888"/>
    <lineage>
        <taxon>Bacteria</taxon>
        <taxon>Bacillati</taxon>
        <taxon>Actinomycetota</taxon>
        <taxon>Actinomycetes</taxon>
        <taxon>Micrococcales</taxon>
        <taxon>Micrococcaceae</taxon>
        <taxon>Arthrobacter</taxon>
    </lineage>
</organism>
<dbReference type="InterPro" id="IPR052189">
    <property type="entry name" value="L-asp_N-monooxygenase_NS-form"/>
</dbReference>
<sequence>MENREARRVAVIGGGPRGTSVMERLIASHAARGDAAPELVIHVIEPFTPGPGHIWRTDQSRLFLMNTPCLYPTVVPVGERAAEVARAPIELSFDAWRKRVEDGIINGVSHDDRTESAALAPSGFPSRALYGRYLTWMFGEVVRLAPPGVSVVHHRKEAVGLEQSTDASGHRWCIRFDDGETLDADDVVLAVGHLAATLTPEQEKLQDAAPRHGLQYWPPAVPADVAWNRLPAGAPVLIRGLGLNFFDAMIQVTEGRGGRFSQLGDGRLDYAPSGKEPRLVAASRRGVPYRAKASLDSYIPRSVVLRFCTPDRVLAFRKSGVQPGFDHDLWPLLHRDTLWAYYSTLCMSAGDTLEGPVEVFLRDLDAALGIDGPAWEAAAAAAIQRAVPEGLRIDVEGLAHPFAGQRFADGQEFTAAVLAYLDADAAGSALGENDPLKMAIGAMNAGRSVIKEAVADGGISDSSWDAELQGWFEPLVEGLASGPPPVRIAQLAALVRAGIVQFVGPNPSFGFDPDEGLYRAVSPWVRGDLFTARYLVEARMPANRVATSLSPLMRNLLRQGLVRPRTFMAEDGVPMTSAGLDVTAPPYRAIDRSGKEQESLFVIGLQLASVQWGTAIAAQAGASLQAGSRTLLDADRIAGAILDRA</sequence>
<dbReference type="PANTHER" id="PTHR40254">
    <property type="entry name" value="BLR0577 PROTEIN"/>
    <property type="match status" value="1"/>
</dbReference>
<keyword evidence="3" id="KW-1185">Reference proteome</keyword>
<protein>
    <recommendedName>
        <fullName evidence="1">FAD-dependent urate hydroxylase HpyO/Asp monooxygenase CreE-like FAD/NAD(P)-binding domain-containing protein</fullName>
    </recommendedName>
</protein>
<dbReference type="AlphaFoldDB" id="A0A3A5MDI6"/>
<dbReference type="EMBL" id="QZVT01000004">
    <property type="protein sequence ID" value="RJT79870.1"/>
    <property type="molecule type" value="Genomic_DNA"/>
</dbReference>
<evidence type="ECO:0000313" key="3">
    <source>
        <dbReference type="Proteomes" id="UP000272560"/>
    </source>
</evidence>
<dbReference type="Gene3D" id="3.50.50.60">
    <property type="entry name" value="FAD/NAD(P)-binding domain"/>
    <property type="match status" value="1"/>
</dbReference>
<proteinExistence type="predicted"/>
<gene>
    <name evidence="2" type="ORF">D6T63_08095</name>
</gene>
<dbReference type="OrthoDB" id="3653265at2"/>
<feature type="domain" description="FAD-dependent urate hydroxylase HpyO/Asp monooxygenase CreE-like FAD/NAD(P)-binding" evidence="1">
    <location>
        <begin position="10"/>
        <end position="193"/>
    </location>
</feature>
<dbReference type="InterPro" id="IPR036188">
    <property type="entry name" value="FAD/NAD-bd_sf"/>
</dbReference>
<dbReference type="RefSeq" id="WP_120148517.1">
    <property type="nucleotide sequence ID" value="NZ_QZVT01000004.1"/>
</dbReference>
<comment type="caution">
    <text evidence="2">The sequence shown here is derived from an EMBL/GenBank/DDBJ whole genome shotgun (WGS) entry which is preliminary data.</text>
</comment>
<dbReference type="SUPFAM" id="SSF51905">
    <property type="entry name" value="FAD/NAD(P)-binding domain"/>
    <property type="match status" value="1"/>
</dbReference>
<dbReference type="Proteomes" id="UP000272560">
    <property type="component" value="Unassembled WGS sequence"/>
</dbReference>
<evidence type="ECO:0000259" key="1">
    <source>
        <dbReference type="Pfam" id="PF13454"/>
    </source>
</evidence>
<dbReference type="InterPro" id="IPR038732">
    <property type="entry name" value="HpyO/CreE_NAD-binding"/>
</dbReference>
<accession>A0A3A5MDI6</accession>
<dbReference type="Pfam" id="PF13454">
    <property type="entry name" value="NAD_binding_9"/>
    <property type="match status" value="1"/>
</dbReference>